<feature type="domain" description="Bromo" evidence="6">
    <location>
        <begin position="322"/>
        <end position="384"/>
    </location>
</feature>
<keyword evidence="2" id="KW-0547">Nucleotide-binding</keyword>
<dbReference type="SUPFAM" id="SSF52540">
    <property type="entry name" value="P-loop containing nucleoside triphosphate hydrolases"/>
    <property type="match status" value="1"/>
</dbReference>
<dbReference type="GO" id="GO:0005524">
    <property type="term" value="F:ATP binding"/>
    <property type="evidence" value="ECO:0007669"/>
    <property type="project" value="UniProtKB-KW"/>
</dbReference>
<evidence type="ECO:0000313" key="8">
    <source>
        <dbReference type="Proteomes" id="UP000694563"/>
    </source>
</evidence>
<dbReference type="InterPro" id="IPR045199">
    <property type="entry name" value="ATAD2-like"/>
</dbReference>
<dbReference type="GO" id="GO:0045815">
    <property type="term" value="P:transcription initiation-coupled chromatin remodeling"/>
    <property type="evidence" value="ECO:0007669"/>
    <property type="project" value="TreeGrafter"/>
</dbReference>
<dbReference type="SUPFAM" id="SSF47370">
    <property type="entry name" value="Bromodomain"/>
    <property type="match status" value="1"/>
</dbReference>
<proteinExistence type="inferred from homology"/>
<reference evidence="7" key="3">
    <citation type="submission" date="2025-09" db="UniProtKB">
        <authorList>
            <consortium name="Ensembl"/>
        </authorList>
    </citation>
    <scope>IDENTIFICATION</scope>
</reference>
<dbReference type="PANTHER" id="PTHR23069">
    <property type="entry name" value="AAA DOMAIN-CONTAINING"/>
    <property type="match status" value="1"/>
</dbReference>
<keyword evidence="8" id="KW-1185">Reference proteome</keyword>
<dbReference type="Ensembl" id="ENSCUST00005005651.1">
    <property type="protein sequence ID" value="ENSCUSP00005005437.1"/>
    <property type="gene ID" value="ENSCUSG00005003452.1"/>
</dbReference>
<reference evidence="7" key="1">
    <citation type="submission" date="2020-10" db="EMBL/GenBank/DDBJ databases">
        <title>Catharus ustulatus (Swainson's thrush) genome, bCatUst1, primary haplotype v2.</title>
        <authorList>
            <person name="Delmore K."/>
            <person name="Vafadar M."/>
            <person name="Formenti G."/>
            <person name="Chow W."/>
            <person name="Pelan S."/>
            <person name="Howe K."/>
            <person name="Rhie A."/>
            <person name="Mountcastle J."/>
            <person name="Haase B."/>
            <person name="Fedrigo O."/>
            <person name="Jarvis E.D."/>
        </authorList>
    </citation>
    <scope>NUCLEOTIDE SEQUENCE [LARGE SCALE GENOMIC DNA]</scope>
</reference>
<dbReference type="PRINTS" id="PR00503">
    <property type="entry name" value="BROMODOMAIN"/>
</dbReference>
<evidence type="ECO:0000256" key="2">
    <source>
        <dbReference type="ARBA" id="ARBA00022741"/>
    </source>
</evidence>
<evidence type="ECO:0000313" key="7">
    <source>
        <dbReference type="Ensembl" id="ENSCUSP00005005437.1"/>
    </source>
</evidence>
<dbReference type="GO" id="GO:0006334">
    <property type="term" value="P:nucleosome assembly"/>
    <property type="evidence" value="ECO:0007669"/>
    <property type="project" value="TreeGrafter"/>
</dbReference>
<dbReference type="Proteomes" id="UP000694563">
    <property type="component" value="Chromosome 1"/>
</dbReference>
<dbReference type="AlphaFoldDB" id="A0A8C3TWU3"/>
<sequence length="682" mass="77815">MQKTVPASQRVVPSPGRALSAISKPLLENTLERILQTLQRVFPHAELKVNKPLFSLNPILGNYVIDNYEESPSISEEKPTHKTLHREKAEFRTFGRNPRDQPTSYKPRFLLIEEPGSGQASDLAAAVIHSLEKFPIYSLDIATLFASTSPDETCVQVLMREAQRSAPSIIYVPQIPLWWETVGPTLRSVFTTLLQSIPRFTPVLLLATSNVHLRELPEEIKVLFNNEYEEVFKIPRPTCAERRRFFEDLVMKQAAQPPALKNNTICQPSEVLPVAPPRKPRELTEEEIRQVEEQEEDTLCELRIYLRDVAERLVLDKRFKAFTKPIDPEEVPNYKDIIEQPMDLSTVLCKIDMHQYLTTRDFLKDIDLIRTNVLRYNPKKGTAGHLLRHKACSLSDTAYSIVRHEVDEDFERRCQRIKESRMERGTFFDAEDFMTCLMLCNQPHKTQFFALGCQKADPKCNEKLKMLTAPVDTSTSCSNGILHFIQTFLGEGAKVTATFSIPVKNGSENESERVTLVAESPTEKKNVMLPECSDLREESEMPDCQIDRTSEDAGSNVIAATENFSVSRMERLYALLSQCIYQHREDDDKTELVKVNSLSCSPFCRMLLSMCVHVMYSNFTITSRTDYKPHLWVSATFRSLSINKLHPIISLSVVRSEDSCATKLPNSNRIVARRGLLAQLEL</sequence>
<name>A0A8C3TWU3_CATUS</name>
<dbReference type="FunFam" id="3.40.50.300:FF:000734">
    <property type="entry name" value="ATPase family, AAA domain containing 2"/>
    <property type="match status" value="1"/>
</dbReference>
<evidence type="ECO:0000256" key="1">
    <source>
        <dbReference type="ARBA" id="ARBA00006914"/>
    </source>
</evidence>
<keyword evidence="3" id="KW-0067">ATP-binding</keyword>
<protein>
    <recommendedName>
        <fullName evidence="6">Bromo domain-containing protein</fullName>
    </recommendedName>
</protein>
<evidence type="ECO:0000259" key="6">
    <source>
        <dbReference type="PROSITE" id="PS50014"/>
    </source>
</evidence>
<dbReference type="InterPro" id="IPR036427">
    <property type="entry name" value="Bromodomain-like_sf"/>
</dbReference>
<evidence type="ECO:0000256" key="3">
    <source>
        <dbReference type="ARBA" id="ARBA00022840"/>
    </source>
</evidence>
<evidence type="ECO:0000256" key="5">
    <source>
        <dbReference type="PROSITE-ProRule" id="PRU00035"/>
    </source>
</evidence>
<keyword evidence="4 5" id="KW-0103">Bromodomain</keyword>
<dbReference type="GO" id="GO:0042393">
    <property type="term" value="F:histone binding"/>
    <property type="evidence" value="ECO:0007669"/>
    <property type="project" value="TreeGrafter"/>
</dbReference>
<dbReference type="Gene3D" id="1.20.920.10">
    <property type="entry name" value="Bromodomain-like"/>
    <property type="match status" value="1"/>
</dbReference>
<reference evidence="7" key="2">
    <citation type="submission" date="2025-08" db="UniProtKB">
        <authorList>
            <consortium name="Ensembl"/>
        </authorList>
    </citation>
    <scope>IDENTIFICATION</scope>
</reference>
<organism evidence="7 8">
    <name type="scientific">Catharus ustulatus</name>
    <name type="common">Russet-backed thrush</name>
    <name type="synonym">Hylocichla ustulatus</name>
    <dbReference type="NCBI Taxonomy" id="91951"/>
    <lineage>
        <taxon>Eukaryota</taxon>
        <taxon>Metazoa</taxon>
        <taxon>Chordata</taxon>
        <taxon>Craniata</taxon>
        <taxon>Vertebrata</taxon>
        <taxon>Euteleostomi</taxon>
        <taxon>Archelosauria</taxon>
        <taxon>Archosauria</taxon>
        <taxon>Dinosauria</taxon>
        <taxon>Saurischia</taxon>
        <taxon>Theropoda</taxon>
        <taxon>Coelurosauria</taxon>
        <taxon>Aves</taxon>
        <taxon>Neognathae</taxon>
        <taxon>Neoaves</taxon>
        <taxon>Telluraves</taxon>
        <taxon>Australaves</taxon>
        <taxon>Passeriformes</taxon>
        <taxon>Turdidae</taxon>
        <taxon>Catharus</taxon>
    </lineage>
</organism>
<dbReference type="PROSITE" id="PS50014">
    <property type="entry name" value="BROMODOMAIN_2"/>
    <property type="match status" value="1"/>
</dbReference>
<dbReference type="SMART" id="SM00297">
    <property type="entry name" value="BROMO"/>
    <property type="match status" value="1"/>
</dbReference>
<comment type="similarity">
    <text evidence="1">Belongs to the AAA ATPase family.</text>
</comment>
<dbReference type="InterPro" id="IPR001487">
    <property type="entry name" value="Bromodomain"/>
</dbReference>
<dbReference type="GO" id="GO:0005634">
    <property type="term" value="C:nucleus"/>
    <property type="evidence" value="ECO:0007669"/>
    <property type="project" value="TreeGrafter"/>
</dbReference>
<dbReference type="InterPro" id="IPR027417">
    <property type="entry name" value="P-loop_NTPase"/>
</dbReference>
<accession>A0A8C3TWU3</accession>
<dbReference type="GO" id="GO:0006337">
    <property type="term" value="P:nucleosome disassembly"/>
    <property type="evidence" value="ECO:0007669"/>
    <property type="project" value="TreeGrafter"/>
</dbReference>
<dbReference type="GO" id="GO:0016887">
    <property type="term" value="F:ATP hydrolysis activity"/>
    <property type="evidence" value="ECO:0007669"/>
    <property type="project" value="TreeGrafter"/>
</dbReference>
<dbReference type="GO" id="GO:0003682">
    <property type="term" value="F:chromatin binding"/>
    <property type="evidence" value="ECO:0007669"/>
    <property type="project" value="TreeGrafter"/>
</dbReference>
<evidence type="ECO:0000256" key="4">
    <source>
        <dbReference type="ARBA" id="ARBA00023117"/>
    </source>
</evidence>
<dbReference type="PANTHER" id="PTHR23069:SF4">
    <property type="entry name" value="ATPASE FAMILY AAA DOMAIN-CONTAINING PROTEIN 2"/>
    <property type="match status" value="1"/>
</dbReference>
<dbReference type="Pfam" id="PF00439">
    <property type="entry name" value="Bromodomain"/>
    <property type="match status" value="1"/>
</dbReference>
<dbReference type="Gene3D" id="3.40.50.300">
    <property type="entry name" value="P-loop containing nucleotide triphosphate hydrolases"/>
    <property type="match status" value="1"/>
</dbReference>